<dbReference type="GO" id="GO:0000981">
    <property type="term" value="F:DNA-binding transcription factor activity, RNA polymerase II-specific"/>
    <property type="evidence" value="ECO:0007669"/>
    <property type="project" value="TreeGrafter"/>
</dbReference>
<evidence type="ECO:0000313" key="10">
    <source>
        <dbReference type="Ensembl" id="ENSOSIP00000041416.1"/>
    </source>
</evidence>
<dbReference type="GO" id="GO:0000978">
    <property type="term" value="F:RNA polymerase II cis-regulatory region sequence-specific DNA binding"/>
    <property type="evidence" value="ECO:0007669"/>
    <property type="project" value="TreeGrafter"/>
</dbReference>
<reference evidence="10" key="1">
    <citation type="submission" date="2025-08" db="UniProtKB">
        <authorList>
            <consortium name="Ensembl"/>
        </authorList>
    </citation>
    <scope>IDENTIFICATION</scope>
</reference>
<keyword evidence="11" id="KW-1185">Reference proteome</keyword>
<feature type="domain" description="C2H2-type" evidence="9">
    <location>
        <begin position="162"/>
        <end position="189"/>
    </location>
</feature>
<keyword evidence="5" id="KW-0862">Zinc</keyword>
<keyword evidence="3" id="KW-0677">Repeat</keyword>
<proteinExistence type="predicted"/>
<feature type="domain" description="C2H2-type" evidence="9">
    <location>
        <begin position="274"/>
        <end position="301"/>
    </location>
</feature>
<dbReference type="InterPro" id="IPR013087">
    <property type="entry name" value="Znf_C2H2_type"/>
</dbReference>
<feature type="domain" description="C2H2-type" evidence="9">
    <location>
        <begin position="189"/>
        <end position="216"/>
    </location>
</feature>
<dbReference type="PANTHER" id="PTHR24388">
    <property type="entry name" value="ZINC FINGER PROTEIN"/>
    <property type="match status" value="1"/>
</dbReference>
<sequence>MLKLNQICIRKNSTRLCSTHKLFPTVILLFLFVSASAFSTAIQQPLAGKQTPSTQETRSHPEQENPNSALLNIKQEQEEISISELRSSPVFVKTEDEDKPQFPQVEGPIIILDEEDSEGPEPQTELKTEAKADLCSKTQEPHSDVNVNNALNTIGLNSLNLFRCSECGKTYSSQSYLKLHIQYHAERPYRCPVCRKCFTWRGRLQKHMRTHTGEKPFKCAVCCKRFSESGNLKVHMRIHTGEKPFSCSFCGKSYAQRGNLKMHMAIAHTGEKPFRCPVCWKCFSWNACLQKHVKIHTGEKPYRCTVCAITHFSAYWLMPVFTPCAILGTLTLGVASSRPTRQCSEPFFFNDL</sequence>
<dbReference type="PANTHER" id="PTHR24388:SF54">
    <property type="entry name" value="PROTEIN ESCARGOT"/>
    <property type="match status" value="1"/>
</dbReference>
<dbReference type="Proteomes" id="UP000694383">
    <property type="component" value="Unplaced"/>
</dbReference>
<dbReference type="PROSITE" id="PS00028">
    <property type="entry name" value="ZINC_FINGER_C2H2_1"/>
    <property type="match status" value="4"/>
</dbReference>
<dbReference type="SMART" id="SM00355">
    <property type="entry name" value="ZnF_C2H2"/>
    <property type="match status" value="5"/>
</dbReference>
<feature type="region of interest" description="Disordered" evidence="8">
    <location>
        <begin position="45"/>
        <end position="66"/>
    </location>
</feature>
<evidence type="ECO:0000256" key="5">
    <source>
        <dbReference type="ARBA" id="ARBA00022833"/>
    </source>
</evidence>
<dbReference type="InterPro" id="IPR036236">
    <property type="entry name" value="Znf_C2H2_sf"/>
</dbReference>
<evidence type="ECO:0000256" key="3">
    <source>
        <dbReference type="ARBA" id="ARBA00022737"/>
    </source>
</evidence>
<evidence type="ECO:0000256" key="7">
    <source>
        <dbReference type="PROSITE-ProRule" id="PRU00042"/>
    </source>
</evidence>
<evidence type="ECO:0000259" key="9">
    <source>
        <dbReference type="PROSITE" id="PS50157"/>
    </source>
</evidence>
<evidence type="ECO:0000256" key="4">
    <source>
        <dbReference type="ARBA" id="ARBA00022771"/>
    </source>
</evidence>
<protein>
    <recommendedName>
        <fullName evidence="9">C2H2-type domain-containing protein</fullName>
    </recommendedName>
</protein>
<comment type="subcellular location">
    <subcellularLocation>
        <location evidence="1">Nucleus</location>
    </subcellularLocation>
</comment>
<evidence type="ECO:0000256" key="8">
    <source>
        <dbReference type="SAM" id="MobiDB-lite"/>
    </source>
</evidence>
<dbReference type="Gene3D" id="3.30.160.60">
    <property type="entry name" value="Classic Zinc Finger"/>
    <property type="match status" value="6"/>
</dbReference>
<feature type="domain" description="C2H2-type" evidence="9">
    <location>
        <begin position="217"/>
        <end position="244"/>
    </location>
</feature>
<name>A0A8C7ZBZ6_9TELE</name>
<evidence type="ECO:0000256" key="6">
    <source>
        <dbReference type="ARBA" id="ARBA00023242"/>
    </source>
</evidence>
<dbReference type="GO" id="GO:0008270">
    <property type="term" value="F:zinc ion binding"/>
    <property type="evidence" value="ECO:0007669"/>
    <property type="project" value="UniProtKB-KW"/>
</dbReference>
<dbReference type="Pfam" id="PF00096">
    <property type="entry name" value="zf-C2H2"/>
    <property type="match status" value="5"/>
</dbReference>
<dbReference type="GeneTree" id="ENSGT01150000286959"/>
<organism evidence="10 11">
    <name type="scientific">Oryzias sinensis</name>
    <name type="common">Chinese medaka</name>
    <dbReference type="NCBI Taxonomy" id="183150"/>
    <lineage>
        <taxon>Eukaryota</taxon>
        <taxon>Metazoa</taxon>
        <taxon>Chordata</taxon>
        <taxon>Craniata</taxon>
        <taxon>Vertebrata</taxon>
        <taxon>Euteleostomi</taxon>
        <taxon>Actinopterygii</taxon>
        <taxon>Neopterygii</taxon>
        <taxon>Teleostei</taxon>
        <taxon>Neoteleostei</taxon>
        <taxon>Acanthomorphata</taxon>
        <taxon>Ovalentaria</taxon>
        <taxon>Atherinomorphae</taxon>
        <taxon>Beloniformes</taxon>
        <taxon>Adrianichthyidae</taxon>
        <taxon>Oryziinae</taxon>
        <taxon>Oryzias</taxon>
    </lineage>
</organism>
<evidence type="ECO:0000256" key="1">
    <source>
        <dbReference type="ARBA" id="ARBA00004123"/>
    </source>
</evidence>
<feature type="domain" description="C2H2-type" evidence="9">
    <location>
        <begin position="245"/>
        <end position="273"/>
    </location>
</feature>
<dbReference type="GO" id="GO:0005634">
    <property type="term" value="C:nucleus"/>
    <property type="evidence" value="ECO:0007669"/>
    <property type="project" value="UniProtKB-SubCell"/>
</dbReference>
<evidence type="ECO:0000313" key="11">
    <source>
        <dbReference type="Proteomes" id="UP000694383"/>
    </source>
</evidence>
<evidence type="ECO:0000256" key="2">
    <source>
        <dbReference type="ARBA" id="ARBA00022723"/>
    </source>
</evidence>
<dbReference type="Ensembl" id="ENSOSIT00000043618.1">
    <property type="protein sequence ID" value="ENSOSIP00000041416.1"/>
    <property type="gene ID" value="ENSOSIG00000020111.1"/>
</dbReference>
<dbReference type="AlphaFoldDB" id="A0A8C7ZBZ6"/>
<keyword evidence="4 7" id="KW-0863">Zinc-finger</keyword>
<dbReference type="PROSITE" id="PS50157">
    <property type="entry name" value="ZINC_FINGER_C2H2_2"/>
    <property type="match status" value="5"/>
</dbReference>
<dbReference type="SUPFAM" id="SSF57667">
    <property type="entry name" value="beta-beta-alpha zinc fingers"/>
    <property type="match status" value="3"/>
</dbReference>
<keyword evidence="2" id="KW-0479">Metal-binding</keyword>
<keyword evidence="6" id="KW-0539">Nucleus</keyword>
<dbReference type="InterPro" id="IPR050527">
    <property type="entry name" value="Snail/Krueppel_Znf"/>
</dbReference>
<accession>A0A8C7ZBZ6</accession>
<reference evidence="10" key="2">
    <citation type="submission" date="2025-09" db="UniProtKB">
        <authorList>
            <consortium name="Ensembl"/>
        </authorList>
    </citation>
    <scope>IDENTIFICATION</scope>
</reference>